<feature type="compositionally biased region" description="Low complexity" evidence="1">
    <location>
        <begin position="47"/>
        <end position="56"/>
    </location>
</feature>
<proteinExistence type="predicted"/>
<feature type="region of interest" description="Disordered" evidence="1">
    <location>
        <begin position="568"/>
        <end position="588"/>
    </location>
</feature>
<feature type="compositionally biased region" description="Basic residues" evidence="1">
    <location>
        <begin position="138"/>
        <end position="147"/>
    </location>
</feature>
<dbReference type="Proteomes" id="UP000673691">
    <property type="component" value="Unassembled WGS sequence"/>
</dbReference>
<dbReference type="Pfam" id="PF07818">
    <property type="entry name" value="HCNGP"/>
    <property type="match status" value="1"/>
</dbReference>
<feature type="compositionally biased region" description="Polar residues" evidence="1">
    <location>
        <begin position="568"/>
        <end position="584"/>
    </location>
</feature>
<feature type="non-terminal residue" evidence="3">
    <location>
        <position position="1"/>
    </location>
</feature>
<feature type="compositionally biased region" description="Basic residues" evidence="1">
    <location>
        <begin position="197"/>
        <end position="206"/>
    </location>
</feature>
<feature type="region of interest" description="Disordered" evidence="1">
    <location>
        <begin position="613"/>
        <end position="636"/>
    </location>
</feature>
<evidence type="ECO:0000256" key="1">
    <source>
        <dbReference type="SAM" id="MobiDB-lite"/>
    </source>
</evidence>
<dbReference type="PANTHER" id="PTHR13464:SF0">
    <property type="entry name" value="SAP30-BINDING PROTEIN"/>
    <property type="match status" value="1"/>
</dbReference>
<reference evidence="3 4" key="1">
    <citation type="journal article" name="Sci. Rep.">
        <title>Genome-scale phylogenetic analyses confirm Olpidium as the closest living zoosporic fungus to the non-flagellated, terrestrial fungi.</title>
        <authorList>
            <person name="Chang Y."/>
            <person name="Rochon D."/>
            <person name="Sekimoto S."/>
            <person name="Wang Y."/>
            <person name="Chovatia M."/>
            <person name="Sandor L."/>
            <person name="Salamov A."/>
            <person name="Grigoriev I.V."/>
            <person name="Stajich J.E."/>
            <person name="Spatafora J.W."/>
        </authorList>
    </citation>
    <scope>NUCLEOTIDE SEQUENCE [LARGE SCALE GENOMIC DNA]</scope>
    <source>
        <strain evidence="3">S191</strain>
    </source>
</reference>
<dbReference type="OrthoDB" id="1714508at2759"/>
<dbReference type="EMBL" id="JAEFCI010013429">
    <property type="protein sequence ID" value="KAG5455411.1"/>
    <property type="molecule type" value="Genomic_DNA"/>
</dbReference>
<dbReference type="InterPro" id="IPR012479">
    <property type="entry name" value="SAP30BP"/>
</dbReference>
<accession>A0A8H7ZIV9</accession>
<feature type="compositionally biased region" description="Basic and acidic residues" evidence="1">
    <location>
        <begin position="215"/>
        <end position="226"/>
    </location>
</feature>
<gene>
    <name evidence="3" type="ORF">BJ554DRAFT_5180</name>
</gene>
<feature type="compositionally biased region" description="Basic and acidic residues" evidence="1">
    <location>
        <begin position="92"/>
        <end position="104"/>
    </location>
</feature>
<protein>
    <submittedName>
        <fullName evidence="3">HCNGP-like protein-domain-containing protein</fullName>
    </submittedName>
</protein>
<feature type="compositionally biased region" description="Low complexity" evidence="1">
    <location>
        <begin position="234"/>
        <end position="245"/>
    </location>
</feature>
<dbReference type="InterPro" id="IPR027911">
    <property type="entry name" value="DUF4604"/>
</dbReference>
<sequence>WKNRHVAEVSSLQLNAPGKLLGRNTRRPPPSPPPSDAVPPRPPPAPDAAAAASEMPPKQPTPYQFSKNLTYSQDVPAFLRALKGMVPEEPTVETKRRALERPESGGDTYSGEEPEDERPVVVQVNSKHLSVKEAERLRKSRDHRHSSRPTLSFRPAGAASDEEGTKPMFRKPAETLDRKRKFRNNSVGANDAARSSRTSKKLRGKNKIVPAVHLGHLEEPDADLRNADMPAPPAKGGSSASGWAADNGKPPKSPLKRLPQYDGGGDDDSEGEASNAKVRQLSNFVHQGSHVLTSLVSYYGDSDEEEQVANDAALTETELLAILHEKVVLPGLAQYSDEVESGGEDNDKPPSEVIVHVSSNRMPKLVPAEPSFSGKRKFRPPCMVRVSSKSPSSGPNVASDAPASRMTASPETRTLSERMLDTRLAHGEVITARGDSPASGTPVTSVRERVGSFWEERRELLKIPPPDGEAPWALPPEPEGEPSAEVQARIQKYHALRQQGLNYNENLLKNKMYRNPRIYSKLVEFVDLDEIATNFQPEVYNPKGFCANSYYDQLAIVQRKRAEELAASQSANRSSVAFTSSSKTAVEPPPSIAASIAAAKAKAAEAAAAAIAAANRAKRPSKWDQQAPDRKRGRVP</sequence>
<dbReference type="GO" id="GO:0005634">
    <property type="term" value="C:nucleus"/>
    <property type="evidence" value="ECO:0007669"/>
    <property type="project" value="TreeGrafter"/>
</dbReference>
<dbReference type="GO" id="GO:0006355">
    <property type="term" value="P:regulation of DNA-templated transcription"/>
    <property type="evidence" value="ECO:0007669"/>
    <property type="project" value="InterPro"/>
</dbReference>
<name>A0A8H7ZIV9_9FUNG</name>
<evidence type="ECO:0000259" key="2">
    <source>
        <dbReference type="Pfam" id="PF15377"/>
    </source>
</evidence>
<feature type="compositionally biased region" description="Polar residues" evidence="1">
    <location>
        <begin position="387"/>
        <end position="396"/>
    </location>
</feature>
<comment type="caution">
    <text evidence="3">The sequence shown here is derived from an EMBL/GenBank/DDBJ whole genome shotgun (WGS) entry which is preliminary data.</text>
</comment>
<dbReference type="Pfam" id="PF15377">
    <property type="entry name" value="DUF4604"/>
    <property type="match status" value="1"/>
</dbReference>
<feature type="region of interest" description="Disordered" evidence="1">
    <location>
        <begin position="82"/>
        <end position="284"/>
    </location>
</feature>
<dbReference type="AlphaFoldDB" id="A0A8H7ZIV9"/>
<evidence type="ECO:0000313" key="3">
    <source>
        <dbReference type="EMBL" id="KAG5455411.1"/>
    </source>
</evidence>
<feature type="region of interest" description="Disordered" evidence="1">
    <location>
        <begin position="1"/>
        <end position="68"/>
    </location>
</feature>
<feature type="compositionally biased region" description="Pro residues" evidence="1">
    <location>
        <begin position="27"/>
        <end position="46"/>
    </location>
</feature>
<feature type="region of interest" description="Disordered" evidence="1">
    <location>
        <begin position="385"/>
        <end position="413"/>
    </location>
</feature>
<feature type="compositionally biased region" description="Polar residues" evidence="1">
    <location>
        <begin position="184"/>
        <end position="196"/>
    </location>
</feature>
<feature type="domain" description="DUF4604" evidence="2">
    <location>
        <begin position="67"/>
        <end position="199"/>
    </location>
</feature>
<keyword evidence="4" id="KW-1185">Reference proteome</keyword>
<dbReference type="PANTHER" id="PTHR13464">
    <property type="entry name" value="TRANSCRIPTIONAL REGULATOR PROTEIN HCNGP"/>
    <property type="match status" value="1"/>
</dbReference>
<organism evidence="3 4">
    <name type="scientific">Olpidium bornovanus</name>
    <dbReference type="NCBI Taxonomy" id="278681"/>
    <lineage>
        <taxon>Eukaryota</taxon>
        <taxon>Fungi</taxon>
        <taxon>Fungi incertae sedis</taxon>
        <taxon>Olpidiomycota</taxon>
        <taxon>Olpidiomycotina</taxon>
        <taxon>Olpidiomycetes</taxon>
        <taxon>Olpidiales</taxon>
        <taxon>Olpidiaceae</taxon>
        <taxon>Olpidium</taxon>
    </lineage>
</organism>
<evidence type="ECO:0000313" key="4">
    <source>
        <dbReference type="Proteomes" id="UP000673691"/>
    </source>
</evidence>